<dbReference type="PANTHER" id="PTHR30126">
    <property type="entry name" value="HTH-TYPE TRANSCRIPTIONAL REGULATOR"/>
    <property type="match status" value="1"/>
</dbReference>
<protein>
    <submittedName>
        <fullName evidence="5">LysR family transcriptional regulator</fullName>
    </submittedName>
</protein>
<dbReference type="FunFam" id="1.10.10.10:FF:000001">
    <property type="entry name" value="LysR family transcriptional regulator"/>
    <property type="match status" value="1"/>
</dbReference>
<reference evidence="5 6" key="1">
    <citation type="submission" date="2018-02" db="EMBL/GenBank/DDBJ databases">
        <title>Draft genome sequences of four Legionella pneumophila clinical strains isolated in Ontario.</title>
        <authorList>
            <person name="Fortuna A."/>
            <person name="Ramnarine R."/>
            <person name="Li A."/>
            <person name="Frantz C."/>
            <person name="Mallo G."/>
        </authorList>
    </citation>
    <scope>NUCLEOTIDE SEQUENCE [LARGE SCALE GENOMIC DNA]</scope>
    <source>
        <strain evidence="5 6">LG61</strain>
    </source>
</reference>
<evidence type="ECO:0000256" key="2">
    <source>
        <dbReference type="ARBA" id="ARBA00023015"/>
    </source>
</evidence>
<accession>A0A2S6F9A1</accession>
<proteinExistence type="inferred from homology"/>
<dbReference type="Proteomes" id="UP000239239">
    <property type="component" value="Unassembled WGS sequence"/>
</dbReference>
<dbReference type="Pfam" id="PF00126">
    <property type="entry name" value="HTH_1"/>
    <property type="match status" value="1"/>
</dbReference>
<organism evidence="5 6">
    <name type="scientific">Legionella pneumophila</name>
    <dbReference type="NCBI Taxonomy" id="446"/>
    <lineage>
        <taxon>Bacteria</taxon>
        <taxon>Pseudomonadati</taxon>
        <taxon>Pseudomonadota</taxon>
        <taxon>Gammaproteobacteria</taxon>
        <taxon>Legionellales</taxon>
        <taxon>Legionellaceae</taxon>
        <taxon>Legionella</taxon>
    </lineage>
</organism>
<dbReference type="PANTHER" id="PTHR30126:SF22">
    <property type="entry name" value="HTH-TYPE TRANSCRIPTIONAL REGULATOR YHAJ-RELATED"/>
    <property type="match status" value="1"/>
</dbReference>
<dbReference type="Pfam" id="PF03466">
    <property type="entry name" value="LysR_substrate"/>
    <property type="match status" value="1"/>
</dbReference>
<dbReference type="GO" id="GO:0000976">
    <property type="term" value="F:transcription cis-regulatory region binding"/>
    <property type="evidence" value="ECO:0007669"/>
    <property type="project" value="TreeGrafter"/>
</dbReference>
<evidence type="ECO:0000256" key="1">
    <source>
        <dbReference type="ARBA" id="ARBA00009437"/>
    </source>
</evidence>
<comment type="similarity">
    <text evidence="1">Belongs to the LysR transcriptional regulatory family.</text>
</comment>
<comment type="caution">
    <text evidence="5">The sequence shown here is derived from an EMBL/GenBank/DDBJ whole genome shotgun (WGS) entry which is preliminary data.</text>
</comment>
<dbReference type="SUPFAM" id="SSF53850">
    <property type="entry name" value="Periplasmic binding protein-like II"/>
    <property type="match status" value="1"/>
</dbReference>
<dbReference type="InterPro" id="IPR000847">
    <property type="entry name" value="LysR_HTH_N"/>
</dbReference>
<keyword evidence="4" id="KW-0804">Transcription</keyword>
<dbReference type="GO" id="GO:0003700">
    <property type="term" value="F:DNA-binding transcription factor activity"/>
    <property type="evidence" value="ECO:0007669"/>
    <property type="project" value="InterPro"/>
</dbReference>
<dbReference type="OrthoDB" id="9786526at2"/>
<keyword evidence="2" id="KW-0805">Transcription regulation</keyword>
<dbReference type="SUPFAM" id="SSF46785">
    <property type="entry name" value="Winged helix' DNA-binding domain"/>
    <property type="match status" value="1"/>
</dbReference>
<dbReference type="InterPro" id="IPR036390">
    <property type="entry name" value="WH_DNA-bd_sf"/>
</dbReference>
<evidence type="ECO:0000313" key="5">
    <source>
        <dbReference type="EMBL" id="PPK34029.1"/>
    </source>
</evidence>
<dbReference type="Gene3D" id="3.40.190.290">
    <property type="match status" value="1"/>
</dbReference>
<dbReference type="Gene3D" id="1.10.10.10">
    <property type="entry name" value="Winged helix-like DNA-binding domain superfamily/Winged helix DNA-binding domain"/>
    <property type="match status" value="1"/>
</dbReference>
<dbReference type="EMBL" id="PQWY01000001">
    <property type="protein sequence ID" value="PPK34029.1"/>
    <property type="molecule type" value="Genomic_DNA"/>
</dbReference>
<dbReference type="InterPro" id="IPR005119">
    <property type="entry name" value="LysR_subst-bd"/>
</dbReference>
<gene>
    <name evidence="5" type="ORF">C3928_00645</name>
</gene>
<dbReference type="PRINTS" id="PR00039">
    <property type="entry name" value="HTHLYSR"/>
</dbReference>
<dbReference type="AlphaFoldDB" id="A0A2S6F9A1"/>
<keyword evidence="3" id="KW-0238">DNA-binding</keyword>
<dbReference type="InterPro" id="IPR036388">
    <property type="entry name" value="WH-like_DNA-bd_sf"/>
</dbReference>
<evidence type="ECO:0000256" key="4">
    <source>
        <dbReference type="ARBA" id="ARBA00023163"/>
    </source>
</evidence>
<evidence type="ECO:0000313" key="6">
    <source>
        <dbReference type="Proteomes" id="UP000239239"/>
    </source>
</evidence>
<sequence>MINFSQIQVFITIVESGGFIAAGEKMHRSQPAITNAIKKLESSLGFELFDRKVYRPQLTAKGIAFYQKAREVVAQFMQLENSAETLRSGVETQFSIDLDIALPLPGYAPLIQSFIRQYPETCFSLSNNTFVRCLERLERRECHLCIAASHIRSPQIEYLRMPSIRMIPVASRDYYGQHKERINNPKLGIYCMQIMIAGTQQELYQLKIEPLSHSMPKWLVGDMYIRKQLILSGMGIGRLPDHLVEKELAEGSLVQLNTRDYVAVTMDIYAMRLNNQEHGMVSNYAWQSLKSYAEDTVSPDLK</sequence>
<dbReference type="PROSITE" id="PS50931">
    <property type="entry name" value="HTH_LYSR"/>
    <property type="match status" value="1"/>
</dbReference>
<dbReference type="RefSeq" id="WP_027228343.1">
    <property type="nucleotide sequence ID" value="NZ_CP017601.1"/>
</dbReference>
<evidence type="ECO:0000256" key="3">
    <source>
        <dbReference type="ARBA" id="ARBA00023125"/>
    </source>
</evidence>
<name>A0A2S6F9A1_LEGPN</name>